<keyword evidence="12" id="KW-1185">Reference proteome</keyword>
<evidence type="ECO:0000256" key="7">
    <source>
        <dbReference type="ARBA" id="ARBA00023157"/>
    </source>
</evidence>
<reference evidence="13" key="1">
    <citation type="submission" date="2025-08" db="UniProtKB">
        <authorList>
            <consortium name="RefSeq"/>
        </authorList>
    </citation>
    <scope>IDENTIFICATION</scope>
</reference>
<dbReference type="Pfam" id="PF09172">
    <property type="entry name" value="Vit_open_b-sht"/>
    <property type="match status" value="1"/>
</dbReference>
<dbReference type="SMART" id="SM01169">
    <property type="entry name" value="DUF1943"/>
    <property type="match status" value="1"/>
</dbReference>
<evidence type="ECO:0000256" key="3">
    <source>
        <dbReference type="ARBA" id="ARBA00022525"/>
    </source>
</evidence>
<dbReference type="PANTHER" id="PTHR23345">
    <property type="entry name" value="VITELLOGENIN-RELATED"/>
    <property type="match status" value="1"/>
</dbReference>
<comment type="subcellular location">
    <subcellularLocation>
        <location evidence="1">Secreted</location>
    </subcellularLocation>
</comment>
<evidence type="ECO:0000256" key="6">
    <source>
        <dbReference type="ARBA" id="ARBA00023055"/>
    </source>
</evidence>
<keyword evidence="3" id="KW-0964">Secreted</keyword>
<evidence type="ECO:0000256" key="8">
    <source>
        <dbReference type="ARBA" id="ARBA00023180"/>
    </source>
</evidence>
<evidence type="ECO:0000256" key="2">
    <source>
        <dbReference type="ARBA" id="ARBA00022448"/>
    </source>
</evidence>
<evidence type="ECO:0000259" key="11">
    <source>
        <dbReference type="PROSITE" id="PS51211"/>
    </source>
</evidence>
<sequence length="1911" mass="213559">MNHLGILLLVGAAYAGPVRQDNIQGGEICATSCAVLPDSKYNYEVGKSYVYNYEAETETAIHGVGNDATGLWFTAVVTIKVLQPCDMVLSLENVEFYSKVNGERVSSDASRQFKVAAEAWPLYFAFANGHVEHVCPETDDPRWIVNIKKGILSAIQNTMPNLDNRHSTLETDVNGICPTEYTLKSGGWANWGQSVITKVKDLSNCRERHSTRTALKTIPFHTDETQSMPLVSSTHECEQNIFRGSYINSIVCRERHTFRPFSQGDSGATTATSQQLVFVREKRSISQTARGRRPNKQPLTFVHEDIADGNDDDERNAARATRALADLCSLTQEDMRPEAPQKFSQLVYTMRQLSRGALSSLYVQIQSESVCAENKYRGRKFFLDALPLCATSGAIGVMVDIMEAGDLSTAENDAWLVGMALNTQTTTEQMLTEGKRLLEWTPPPRRGFLTVGTMVHNFCKDKPDCAEVPIVREIISMLEANLRYRCRPGGEEGDEKKILMSLKALGNAGVLIGSYDNLRACITDGESPIEMRLAAIDAMHRLPCDNDRYNRQPLLRVYEQISAPDEVRIAAYLGAMHCATNDVIDNVVEMLLNEPMNQVGSFVWTHLTNIAESSSPLKQEVRKHLLHSDLKQRFSSDARKFSRAYEGSFFSPLLQSGASVEAHTIFSRDSFLPRSGMLNVSVDVFGSSLNLFELGGRVEGLDRTIASMFQPGGYFSDIAEPVSSGEIADRRMSRLHQAYDARMVDTTSGSFYYKIMGNEIDFFDLESLKELGKINTISMMIELAKEHSYDASMSSMFLDTEMRVPTGTGIPIHLTLNGTFTVDLSLRGKLDLRQIFISPRSFNIDGHIKPSGAVEIAGLMVTDATVARTGVRTVATLHSSTAIEGRVQLQDGEVFNVDLKMPRDKLEILDVSSKIYSVHQEGEVEVVGVVEGRTDETLCTGDRLARFLGMQLCAEVAFPNATLQEAAPWYPFTGPSRVAITLEKTDKTFTDYQFEARWQKQKVRKDGKTYNTFTGRLSMDTPGSSIDREWTTDLVVNQADLAFSANLRSPYKKLGLEGSAINEPALKRGSVTLTVDRNTQYVLTGQFQSEKIGDFVRFSPFLVFEAPNRPQVTLQGKLDYTREAKLDVDLSITELTATPITLRGQVEKSGNSKNRQLNIDMTFTSPIAEFEVAGNVKQFKQNYQTRFQVSHRLGASGRKETTTIAYKLRDTSTDEQLEYTETGSFKSTAWPDYDVHAYELTLTKSKTRRYWNTMMYVKYGIQERELTLRHMFDDASNATDLIYATLASVTIPHRGIYWSLNANHAHGDKYLNTAVDVGYARNKKLAGRLTLTSERAPSRLNGQLQFTYPGREITSQATIEKVRPGLFDLTWTTAWDIGRQVVVTSQLERFPGETYDGESVLVTVGLPDRDPISVRVQKKWVHASNQNSWEFVLRPNSNDEYMMKAVLERPSKSEKIIQVSATRPGHSTVTTLKMKDGPKKVTEVDIRWDELHVTVVAGMQDYSIVSGQYLRTFSLDVAPDAGHRPEEKLSVSGNVTYPCALNTLCIPRKVEATARWARDQVIYTVITQDIVAWNDMQFSARVETPFNPLRMATFTQVVRTDVPGTILTSVEYNSYNQQMAHRSEIALASDRTTLAFSSVQNGNEYANVGLTAYFRGSVRLEGTMAVSTPQTRHSADGSFELRNGSPTLEFTYNKDRHEYVYAKTSMSWPDSGMTLYRYRGDVVFDASFTGSGSYDLERVASSMDVRVNAPLYVDDLRVVYEASLATRRGFLLSGNVRMAGRETCRFNSDITGIRSGEFSYVHLGEPILAFRWTGNDETSPSIQFRRAVDFTMSAPYDYGVRFDVSKVMTDSLKLDVEFAVSTYGTELASVTATLGPTPFTGLIVTNYKGQQQYGTVASQHYGRPARQSAFK</sequence>
<dbReference type="InterPro" id="IPR015255">
    <property type="entry name" value="Vitellinogen_open_b-sht"/>
</dbReference>
<evidence type="ECO:0000313" key="12">
    <source>
        <dbReference type="Proteomes" id="UP000695022"/>
    </source>
</evidence>
<keyword evidence="6" id="KW-0445">Lipid transport</keyword>
<organism evidence="12 13">
    <name type="scientific">Priapulus caudatus</name>
    <name type="common">Priapulid worm</name>
    <dbReference type="NCBI Taxonomy" id="37621"/>
    <lineage>
        <taxon>Eukaryota</taxon>
        <taxon>Metazoa</taxon>
        <taxon>Ecdysozoa</taxon>
        <taxon>Scalidophora</taxon>
        <taxon>Priapulida</taxon>
        <taxon>Priapulimorpha</taxon>
        <taxon>Priapulimorphida</taxon>
        <taxon>Priapulidae</taxon>
        <taxon>Priapulus</taxon>
    </lineage>
</organism>
<dbReference type="Pfam" id="PF06448">
    <property type="entry name" value="DUF1081"/>
    <property type="match status" value="1"/>
</dbReference>
<proteinExistence type="predicted"/>
<dbReference type="InterPro" id="IPR011030">
    <property type="entry name" value="Lipovitellin_superhlx_dom"/>
</dbReference>
<feature type="domain" description="Vitellogenin" evidence="11">
    <location>
        <begin position="43"/>
        <end position="676"/>
    </location>
</feature>
<dbReference type="Gene3D" id="2.30.230.10">
    <property type="entry name" value="Lipovitellin, beta-sheet shell regions, chain A"/>
    <property type="match status" value="1"/>
</dbReference>
<dbReference type="Proteomes" id="UP000695022">
    <property type="component" value="Unplaced"/>
</dbReference>
<name>A0ABM1EBT3_PRICU</name>
<feature type="chain" id="PRO_5047432923" evidence="10">
    <location>
        <begin position="21"/>
        <end position="1911"/>
    </location>
</feature>
<evidence type="ECO:0000256" key="4">
    <source>
        <dbReference type="ARBA" id="ARBA00022729"/>
    </source>
</evidence>
<dbReference type="InterPro" id="IPR015817">
    <property type="entry name" value="Vitellinogen_open_b-sht_sub1"/>
</dbReference>
<evidence type="ECO:0000256" key="1">
    <source>
        <dbReference type="ARBA" id="ARBA00004613"/>
    </source>
</evidence>
<dbReference type="InterPro" id="IPR001747">
    <property type="entry name" value="Vitellogenin_N"/>
</dbReference>
<evidence type="ECO:0000256" key="9">
    <source>
        <dbReference type="PROSITE-ProRule" id="PRU00557"/>
    </source>
</evidence>
<accession>A0ABM1EBT3</accession>
<protein>
    <submittedName>
        <fullName evidence="13">Apolipophorins-like</fullName>
    </submittedName>
</protein>
<keyword evidence="8" id="KW-0325">Glycoprotein</keyword>
<dbReference type="InterPro" id="IPR015819">
    <property type="entry name" value="Lipid_transp_b-sht_shell"/>
</dbReference>
<keyword evidence="5" id="KW-0758">Storage protein</keyword>
<dbReference type="Gene3D" id="1.25.10.20">
    <property type="entry name" value="Vitellinogen, superhelical"/>
    <property type="match status" value="1"/>
</dbReference>
<feature type="signal peptide" evidence="10">
    <location>
        <begin position="1"/>
        <end position="20"/>
    </location>
</feature>
<dbReference type="Gene3D" id="2.20.50.20">
    <property type="entry name" value="Lipovitellin. Chain A, domain 3"/>
    <property type="match status" value="1"/>
</dbReference>
<dbReference type="SMART" id="SM00638">
    <property type="entry name" value="LPD_N"/>
    <property type="match status" value="1"/>
</dbReference>
<dbReference type="InterPro" id="IPR050733">
    <property type="entry name" value="Vitellogenin/Apolipophorin"/>
</dbReference>
<evidence type="ECO:0000256" key="5">
    <source>
        <dbReference type="ARBA" id="ARBA00022761"/>
    </source>
</evidence>
<evidence type="ECO:0000256" key="10">
    <source>
        <dbReference type="SAM" id="SignalP"/>
    </source>
</evidence>
<dbReference type="GeneID" id="106810729"/>
<comment type="caution">
    <text evidence="9">Lacks conserved residue(s) required for the propagation of feature annotation.</text>
</comment>
<evidence type="ECO:0000313" key="13">
    <source>
        <dbReference type="RefSeq" id="XP_014669654.1"/>
    </source>
</evidence>
<gene>
    <name evidence="13" type="primary">LOC106810729</name>
</gene>
<dbReference type="PROSITE" id="PS51211">
    <property type="entry name" value="VITELLOGENIN"/>
    <property type="match status" value="1"/>
</dbReference>
<keyword evidence="2" id="KW-0813">Transport</keyword>
<dbReference type="Pfam" id="PF01347">
    <property type="entry name" value="Vitellogenin_N"/>
    <property type="match status" value="1"/>
</dbReference>
<dbReference type="SUPFAM" id="SSF56968">
    <property type="entry name" value="Lipovitellin-phosvitin complex, beta-sheet shell regions"/>
    <property type="match status" value="2"/>
</dbReference>
<dbReference type="InterPro" id="IPR015816">
    <property type="entry name" value="Vitellinogen_b-sht_N"/>
</dbReference>
<dbReference type="InterPro" id="IPR009454">
    <property type="entry name" value="Lipid_transpt_open_b-sht"/>
</dbReference>
<dbReference type="PANTHER" id="PTHR23345:SF15">
    <property type="entry name" value="VITELLOGENIN 1-RELATED"/>
    <property type="match status" value="1"/>
</dbReference>
<keyword evidence="4 10" id="KW-0732">Signal</keyword>
<dbReference type="SUPFAM" id="SSF48431">
    <property type="entry name" value="Lipovitellin-phosvitin complex, superhelical domain"/>
    <property type="match status" value="1"/>
</dbReference>
<dbReference type="RefSeq" id="XP_014669654.1">
    <property type="nucleotide sequence ID" value="XM_014814168.1"/>
</dbReference>
<keyword evidence="7" id="KW-1015">Disulfide bond</keyword>
<dbReference type="Gene3D" id="2.20.80.10">
    <property type="entry name" value="Lipovitellin-phosvitin complex, chain A, domain 4"/>
    <property type="match status" value="1"/>
</dbReference>